<protein>
    <submittedName>
        <fullName evidence="4">Unnamed protein product</fullName>
    </submittedName>
</protein>
<organism evidence="4 5">
    <name type="scientific">Phytophthora fragariaefolia</name>
    <dbReference type="NCBI Taxonomy" id="1490495"/>
    <lineage>
        <taxon>Eukaryota</taxon>
        <taxon>Sar</taxon>
        <taxon>Stramenopiles</taxon>
        <taxon>Oomycota</taxon>
        <taxon>Peronosporomycetes</taxon>
        <taxon>Peronosporales</taxon>
        <taxon>Peronosporaceae</taxon>
        <taxon>Phytophthora</taxon>
    </lineage>
</organism>
<dbReference type="CDD" id="cd01650">
    <property type="entry name" value="RT_nLTR_like"/>
    <property type="match status" value="1"/>
</dbReference>
<dbReference type="EMBL" id="BSXT01005060">
    <property type="protein sequence ID" value="GMF59556.1"/>
    <property type="molecule type" value="Genomic_DNA"/>
</dbReference>
<dbReference type="GO" id="GO:0004523">
    <property type="term" value="F:RNA-DNA hybrid ribonuclease activity"/>
    <property type="evidence" value="ECO:0007669"/>
    <property type="project" value="InterPro"/>
</dbReference>
<evidence type="ECO:0000259" key="2">
    <source>
        <dbReference type="Pfam" id="PF00078"/>
    </source>
</evidence>
<dbReference type="InterPro" id="IPR036691">
    <property type="entry name" value="Endo/exonu/phosph_ase_sf"/>
</dbReference>
<evidence type="ECO:0000313" key="5">
    <source>
        <dbReference type="Proteomes" id="UP001165121"/>
    </source>
</evidence>
<feature type="compositionally biased region" description="Polar residues" evidence="1">
    <location>
        <begin position="607"/>
        <end position="617"/>
    </location>
</feature>
<feature type="region of interest" description="Disordered" evidence="1">
    <location>
        <begin position="142"/>
        <end position="172"/>
    </location>
</feature>
<dbReference type="Pfam" id="PF13456">
    <property type="entry name" value="RVT_3"/>
    <property type="match status" value="1"/>
</dbReference>
<dbReference type="InterPro" id="IPR036397">
    <property type="entry name" value="RNaseH_sf"/>
</dbReference>
<feature type="compositionally biased region" description="Basic residues" evidence="1">
    <location>
        <begin position="595"/>
        <end position="605"/>
    </location>
</feature>
<evidence type="ECO:0000259" key="3">
    <source>
        <dbReference type="Pfam" id="PF13456"/>
    </source>
</evidence>
<feature type="region of interest" description="Disordered" evidence="1">
    <location>
        <begin position="590"/>
        <end position="620"/>
    </location>
</feature>
<feature type="region of interest" description="Disordered" evidence="1">
    <location>
        <begin position="647"/>
        <end position="690"/>
    </location>
</feature>
<feature type="compositionally biased region" description="Basic and acidic residues" evidence="1">
    <location>
        <begin position="542"/>
        <end position="563"/>
    </location>
</feature>
<dbReference type="Gene3D" id="3.30.420.10">
    <property type="entry name" value="Ribonuclease H-like superfamily/Ribonuclease H"/>
    <property type="match status" value="1"/>
</dbReference>
<reference evidence="4" key="1">
    <citation type="submission" date="2023-04" db="EMBL/GenBank/DDBJ databases">
        <title>Phytophthora fragariaefolia NBRC 109709.</title>
        <authorList>
            <person name="Ichikawa N."/>
            <person name="Sato H."/>
            <person name="Tonouchi N."/>
        </authorList>
    </citation>
    <scope>NUCLEOTIDE SEQUENCE</scope>
    <source>
        <strain evidence="4">NBRC 109709</strain>
    </source>
</reference>
<evidence type="ECO:0000256" key="1">
    <source>
        <dbReference type="SAM" id="MobiDB-lite"/>
    </source>
</evidence>
<feature type="domain" description="RNase H type-1" evidence="3">
    <location>
        <begin position="986"/>
        <end position="1058"/>
    </location>
</feature>
<dbReference type="Pfam" id="PF00078">
    <property type="entry name" value="RVT_1"/>
    <property type="match status" value="1"/>
</dbReference>
<sequence length="1123" mass="125925">MIGVRGWPSWSMYVAITNVQAWQEDQWSEHVVMATGELDGKKLLFINIYAMVQYGCNSIGKSRSSTSQKKQIICGGDFNCVDNNGIDRIGGSTKAELGSRELNHLMAEMGLQDAGETNIPGVQCRRRVQALSEGVGDFQATIKTSDDSTKASGKAQNDSGIDSESNGLNDSWTSARGRRALVTSTSWSAKATKTCFFRRICNKFGNNTIPTLVQTNVARNREHHDKANIPADSWTEIFNGSAEDKASIDKFIEQYSGKWKTIDMADLDAEFSEVEVQAAIDKCKSGKACGPNELPNEWYRHHGKALVPVLTRIFNDCMGEGHTPSSFLEAYIFSIGKGGGTSNPHNYRPIALLNSDYTIFTRILAWRVRAFIVHLVSSRQCGFVPGRTIHEVIDLLEAAKEVCRNNGQLSEAQVMLLDFAKAYDSTIHGKREIIREAESHQRHPSRLPAGASSFIIAVDLLHDVIDDDEQLQGIQIGGITNLRPLKVAGYADDTAIYIAHKAMQKIALQAVRRFSAVSGLKLNVQKSAALQLGKGNEIGDEQQTHDDEQIHKEDNSCEVETTRSTRYLGHTAGSGDTTAEAWDKAFAALSVDPHQRRRNNKKKRTSGYGTTSGNRSSKNWREHQQAGFNPHWRSNPLRRAVLHPQYPHRADGNERHGGGNLGNDAGPPETTIGGDTTRGKCNTTHTKDRNSETWSTNRIEILDLRKEMRRSNRVVTSWTKTGLRITCSDHAKQAMIKRRNRRHKERGHWLDGAWKDVQLTTLYLGDSQGNECKWATYKKIFSQVAGSRLQEVMDIQWLVSGEVVLTPTTRTMPMKSGEAHSFRELSLNVLANYPELISRQVEVNQLHISHNLEDTNTTSFHCQRGSHVKLNILGDSTLRPSSGIQMHNQLRQQWRMHPDGRKALTIDEATSGARAGIVQAFARYRYGLHPVTKRTVTKLQVAEFIGAQWRSEGSDQTQGNERCVRRIDFFNGGSRGNSGIELHRLLAHAAGQGWRGIHVVGDSELILRMMRERKEPKARRLKHWYFLSRKLADICEVASWSHNLRRHNKMADWLANLAMDRKCSVMISRSQAGMDHHIWKELEGHKRGDFGQWNRSHQEDTTEQEGSGLEAAASMAVKYLVKM</sequence>
<dbReference type="PANTHER" id="PTHR31635">
    <property type="entry name" value="REVERSE TRANSCRIPTASE DOMAIN-CONTAINING PROTEIN-RELATED"/>
    <property type="match status" value="1"/>
</dbReference>
<dbReference type="AlphaFoldDB" id="A0A9W7D9M4"/>
<dbReference type="InterPro" id="IPR002156">
    <property type="entry name" value="RNaseH_domain"/>
</dbReference>
<dbReference type="Gene3D" id="3.60.10.10">
    <property type="entry name" value="Endonuclease/exonuclease/phosphatase"/>
    <property type="match status" value="1"/>
</dbReference>
<dbReference type="SUPFAM" id="SSF56219">
    <property type="entry name" value="DNase I-like"/>
    <property type="match status" value="1"/>
</dbReference>
<evidence type="ECO:0000313" key="4">
    <source>
        <dbReference type="EMBL" id="GMF59556.1"/>
    </source>
</evidence>
<dbReference type="InterPro" id="IPR000477">
    <property type="entry name" value="RT_dom"/>
</dbReference>
<dbReference type="PANTHER" id="PTHR31635:SF196">
    <property type="entry name" value="REVERSE TRANSCRIPTASE DOMAIN-CONTAINING PROTEIN-RELATED"/>
    <property type="match status" value="1"/>
</dbReference>
<comment type="caution">
    <text evidence="4">The sequence shown here is derived from an EMBL/GenBank/DDBJ whole genome shotgun (WGS) entry which is preliminary data.</text>
</comment>
<feature type="region of interest" description="Disordered" evidence="1">
    <location>
        <begin position="1090"/>
        <end position="1109"/>
    </location>
</feature>
<name>A0A9W7D9M4_9STRA</name>
<feature type="domain" description="Reverse transcriptase" evidence="2">
    <location>
        <begin position="344"/>
        <end position="571"/>
    </location>
</feature>
<dbReference type="Proteomes" id="UP001165121">
    <property type="component" value="Unassembled WGS sequence"/>
</dbReference>
<dbReference type="GO" id="GO:0003676">
    <property type="term" value="F:nucleic acid binding"/>
    <property type="evidence" value="ECO:0007669"/>
    <property type="project" value="InterPro"/>
</dbReference>
<accession>A0A9W7D9M4</accession>
<feature type="compositionally biased region" description="Basic and acidic residues" evidence="1">
    <location>
        <begin position="648"/>
        <end position="657"/>
    </location>
</feature>
<proteinExistence type="predicted"/>
<keyword evidence="5" id="KW-1185">Reference proteome</keyword>
<dbReference type="OrthoDB" id="167162at2759"/>
<gene>
    <name evidence="4" type="ORF">Pfra01_002575400</name>
</gene>
<feature type="region of interest" description="Disordered" evidence="1">
    <location>
        <begin position="538"/>
        <end position="563"/>
    </location>
</feature>
<feature type="compositionally biased region" description="Polar residues" evidence="1">
    <location>
        <begin position="150"/>
        <end position="172"/>
    </location>
</feature>